<dbReference type="GO" id="GO:0016020">
    <property type="term" value="C:membrane"/>
    <property type="evidence" value="ECO:0007669"/>
    <property type="project" value="UniProtKB-SubCell"/>
</dbReference>
<proteinExistence type="inferred from homology"/>
<comment type="similarity">
    <text evidence="3">Belongs to the peptidase M50B family.</text>
</comment>
<dbReference type="InterPro" id="IPR008915">
    <property type="entry name" value="Peptidase_M50"/>
</dbReference>
<dbReference type="PANTHER" id="PTHR42837">
    <property type="entry name" value="REGULATOR OF SIGMA-E PROTEASE RSEP"/>
    <property type="match status" value="1"/>
</dbReference>
<feature type="domain" description="Peptidase M50" evidence="12">
    <location>
        <begin position="9"/>
        <end position="606"/>
    </location>
</feature>
<evidence type="ECO:0000256" key="1">
    <source>
        <dbReference type="ARBA" id="ARBA00001947"/>
    </source>
</evidence>
<evidence type="ECO:0000256" key="2">
    <source>
        <dbReference type="ARBA" id="ARBA00004141"/>
    </source>
</evidence>
<dbReference type="InterPro" id="IPR004387">
    <property type="entry name" value="Pept_M50_Zn"/>
</dbReference>
<feature type="transmembrane region" description="Helical" evidence="11">
    <location>
        <begin position="102"/>
        <end position="125"/>
    </location>
</feature>
<evidence type="ECO:0000256" key="9">
    <source>
        <dbReference type="ARBA" id="ARBA00023049"/>
    </source>
</evidence>
<comment type="cofactor">
    <cofactor evidence="1">
        <name>Zn(2+)</name>
        <dbReference type="ChEBI" id="CHEBI:29105"/>
    </cofactor>
</comment>
<evidence type="ECO:0000313" key="13">
    <source>
        <dbReference type="EMBL" id="AEB41736.1"/>
    </source>
</evidence>
<keyword evidence="14" id="KW-1185">Reference proteome</keyword>
<name>A0AA34RDJ9_CHLPE</name>
<dbReference type="EC" id="3.4.24.-" evidence="13"/>
<sequence>MTIIYFILAALVLGVLVLIHELGHLLAAKAVGMDVEAFSIGFGPALFKKVVGGMEYRVGTIPFGGYVRIKGMERKGKDAQGQAVSVYDIPRGFFSRAPWKRIIVLIAGPLANILLAAVAFGALYLSGGRSKNFGECTKLVGWAHPILQDKGLQVGDQISLCNGKPYMGDKEIVAEALLEGKLALDVFRPSYLFAPEEHLSLEAEFDPSREGVPCIGASYLLFRGNAPMSERSPLSHAGLKEGDRLVWMDGELLFSSVQVSQLLNEAYAFIKVFREGKELFIRQPRVLASTLYFVPYVRNEFMDTQYEAGLKGKWTSLYTLPYIINSYGYVEGELSPIDPESPLPQLKEKLHLGDQILAVDGTPVSSSADILRLVQTHRVSLVIQHLDPQELTEEPASLADARFISSFPPEDLLKITQSIGRSSPIRSLGQYRLLDPIQPQSWVYVYSEESLNRQRELAKRVKNREKQRYYLERLEIEKEKLSLGVPLKDLTVKYNPTPSVLIAKTVKDSFATLKALVCGRLSPQWLSGPVGIVQVLHSGWSVGFSEVLFWIGLISMNLAVLNLLPVPALDGGYILLSLWEMVTRKRLNMGVVEKIIVPFMILLILLFIFLTLQDLLRFIG</sequence>
<feature type="transmembrane region" description="Helical" evidence="11">
    <location>
        <begin position="547"/>
        <end position="575"/>
    </location>
</feature>
<keyword evidence="8 11" id="KW-1133">Transmembrane helix</keyword>
<evidence type="ECO:0000256" key="8">
    <source>
        <dbReference type="ARBA" id="ARBA00022989"/>
    </source>
</evidence>
<keyword evidence="10 11" id="KW-0472">Membrane</keyword>
<evidence type="ECO:0000256" key="11">
    <source>
        <dbReference type="SAM" id="Phobius"/>
    </source>
</evidence>
<dbReference type="CDD" id="cd06163">
    <property type="entry name" value="S2P-M50_PDZ_RseP-like"/>
    <property type="match status" value="1"/>
</dbReference>
<comment type="subcellular location">
    <subcellularLocation>
        <location evidence="2">Membrane</location>
        <topology evidence="2">Multi-pass membrane protein</topology>
    </subcellularLocation>
</comment>
<evidence type="ECO:0000256" key="3">
    <source>
        <dbReference type="ARBA" id="ARBA00007931"/>
    </source>
</evidence>
<dbReference type="AlphaFoldDB" id="A0AA34RDJ9"/>
<protein>
    <submittedName>
        <fullName evidence="13">Metalloproteinase</fullName>
        <ecNumber evidence="13">3.4.24.-</ecNumber>
    </submittedName>
</protein>
<evidence type="ECO:0000313" key="14">
    <source>
        <dbReference type="Proteomes" id="UP000008305"/>
    </source>
</evidence>
<keyword evidence="6 13" id="KW-0378">Hydrolase</keyword>
<dbReference type="PANTHER" id="PTHR42837:SF2">
    <property type="entry name" value="MEMBRANE METALLOPROTEASE ARASP2, CHLOROPLASTIC-RELATED"/>
    <property type="match status" value="1"/>
</dbReference>
<dbReference type="InterPro" id="IPR036034">
    <property type="entry name" value="PDZ_sf"/>
</dbReference>
<keyword evidence="4" id="KW-0645">Protease</keyword>
<evidence type="ECO:0000259" key="12">
    <source>
        <dbReference type="Pfam" id="PF02163"/>
    </source>
</evidence>
<evidence type="ECO:0000256" key="10">
    <source>
        <dbReference type="ARBA" id="ARBA00023136"/>
    </source>
</evidence>
<dbReference type="GO" id="GO:0004222">
    <property type="term" value="F:metalloendopeptidase activity"/>
    <property type="evidence" value="ECO:0007669"/>
    <property type="project" value="InterPro"/>
</dbReference>
<keyword evidence="9" id="KW-0482">Metalloprotease</keyword>
<feature type="transmembrane region" description="Helical" evidence="11">
    <location>
        <begin position="595"/>
        <end position="616"/>
    </location>
</feature>
<keyword evidence="5 11" id="KW-0812">Transmembrane</keyword>
<accession>A0AA34RDJ9</accession>
<dbReference type="SUPFAM" id="SSF50156">
    <property type="entry name" value="PDZ domain-like"/>
    <property type="match status" value="1"/>
</dbReference>
<evidence type="ECO:0000256" key="7">
    <source>
        <dbReference type="ARBA" id="ARBA00022833"/>
    </source>
</evidence>
<keyword evidence="7" id="KW-0862">Zinc</keyword>
<evidence type="ECO:0000256" key="6">
    <source>
        <dbReference type="ARBA" id="ARBA00022801"/>
    </source>
</evidence>
<dbReference type="Proteomes" id="UP000008305">
    <property type="component" value="Chromosome"/>
</dbReference>
<gene>
    <name evidence="13" type="ordered locus">G5S_0791</name>
</gene>
<dbReference type="RefSeq" id="WP_013712814.1">
    <property type="nucleotide sequence ID" value="NC_015408.1"/>
</dbReference>
<dbReference type="GO" id="GO:0006508">
    <property type="term" value="P:proteolysis"/>
    <property type="evidence" value="ECO:0007669"/>
    <property type="project" value="UniProtKB-KW"/>
</dbReference>
<dbReference type="Gene3D" id="2.30.42.10">
    <property type="match status" value="1"/>
</dbReference>
<evidence type="ECO:0000256" key="4">
    <source>
        <dbReference type="ARBA" id="ARBA00022670"/>
    </source>
</evidence>
<evidence type="ECO:0000256" key="5">
    <source>
        <dbReference type="ARBA" id="ARBA00022692"/>
    </source>
</evidence>
<dbReference type="KEGG" id="cpm:G5S_0791"/>
<organism evidence="13 14">
    <name type="scientific">Chlamydia pecorum (strain ATCC VR-628 / DSM 29919 / E58)</name>
    <name type="common">Chlamydophila pecorum</name>
    <dbReference type="NCBI Taxonomy" id="331635"/>
    <lineage>
        <taxon>Bacteria</taxon>
        <taxon>Pseudomonadati</taxon>
        <taxon>Chlamydiota</taxon>
        <taxon>Chlamydiia</taxon>
        <taxon>Chlamydiales</taxon>
        <taxon>Chlamydiaceae</taxon>
        <taxon>Chlamydia/Chlamydophila group</taxon>
        <taxon>Chlamydia</taxon>
    </lineage>
</organism>
<reference evidence="13 14" key="1">
    <citation type="journal article" date="2011" name="J. Bacteriol.">
        <title>Genome sequence of the obligate intracellular animal pathogen Chlamydia pecorum E58.</title>
        <authorList>
            <person name="Mojica S."/>
            <person name="Huot Creasy H."/>
            <person name="Daugherty S."/>
            <person name="Read T.D."/>
            <person name="Kim T."/>
            <person name="Kaltenboeck B."/>
            <person name="Bavoil P."/>
            <person name="Myers G.S."/>
        </authorList>
    </citation>
    <scope>NUCLEOTIDE SEQUENCE [LARGE SCALE GENOMIC DNA]</scope>
    <source>
        <strain evidence="13 14">E58</strain>
    </source>
</reference>
<dbReference type="EMBL" id="CP002608">
    <property type="protein sequence ID" value="AEB41736.1"/>
    <property type="molecule type" value="Genomic_DNA"/>
</dbReference>
<dbReference type="Pfam" id="PF02163">
    <property type="entry name" value="Peptidase_M50"/>
    <property type="match status" value="1"/>
</dbReference>